<evidence type="ECO:0000256" key="1">
    <source>
        <dbReference type="SAM" id="SignalP"/>
    </source>
</evidence>
<dbReference type="EMBL" id="JRQD01000003">
    <property type="protein sequence ID" value="KGM07019.1"/>
    <property type="molecule type" value="Genomic_DNA"/>
</dbReference>
<feature type="signal peptide" evidence="1">
    <location>
        <begin position="1"/>
        <end position="19"/>
    </location>
</feature>
<accession>A0A0A0BIS0</accession>
<dbReference type="Proteomes" id="UP000029999">
    <property type="component" value="Unassembled WGS sequence"/>
</dbReference>
<dbReference type="AlphaFoldDB" id="A0A0A0BIS0"/>
<gene>
    <name evidence="3" type="ORF">LP43_1519</name>
</gene>
<sequence length="167" mass="19080">MRSLFLFATLLVASGTVLAETTIQDFDRCLTAALDKRPGHIVKLEYKIEDKRHVYEFDIRGRDGFNWDVECLKNTGEIVEIEREVAYANDPEFKAKVKLSEKEAREIALAKFPGEIVEVEYELESDGRVSYEFDIDTNNDGEIKIEIDATTGEVVEINSEIWQIGLE</sequence>
<feature type="domain" description="PepSY" evidence="2">
    <location>
        <begin position="27"/>
        <end position="82"/>
    </location>
</feature>
<name>A0A0A0BIS0_9GAMM</name>
<comment type="caution">
    <text evidence="3">The sequence shown here is derived from an EMBL/GenBank/DDBJ whole genome shotgun (WGS) entry which is preliminary data.</text>
</comment>
<dbReference type="Gene3D" id="3.10.450.40">
    <property type="match status" value="2"/>
</dbReference>
<dbReference type="RefSeq" id="WP_036313868.1">
    <property type="nucleotide sequence ID" value="NZ_JRQD01000003.1"/>
</dbReference>
<reference evidence="3 4" key="1">
    <citation type="submission" date="2014-09" db="EMBL/GenBank/DDBJ databases">
        <authorList>
            <person name="Grob C."/>
            <person name="Taubert M."/>
            <person name="Howat A.M."/>
            <person name="Burns O.J."/>
            <person name="Dixon J.L."/>
            <person name="Chen Y."/>
            <person name="Murrell J.C."/>
        </authorList>
    </citation>
    <scope>NUCLEOTIDE SEQUENCE [LARGE SCALE GENOMIC DNA]</scope>
    <source>
        <strain evidence="3">L4</strain>
    </source>
</reference>
<protein>
    <recommendedName>
        <fullName evidence="2">PepSY domain-containing protein</fullName>
    </recommendedName>
</protein>
<evidence type="ECO:0000313" key="3">
    <source>
        <dbReference type="EMBL" id="KGM07019.1"/>
    </source>
</evidence>
<feature type="domain" description="PepSY" evidence="2">
    <location>
        <begin position="98"/>
        <end position="157"/>
    </location>
</feature>
<dbReference type="InterPro" id="IPR025711">
    <property type="entry name" value="PepSY"/>
</dbReference>
<organism evidence="3 4">
    <name type="scientific">Methylophaga thiooxydans</name>
    <dbReference type="NCBI Taxonomy" id="392484"/>
    <lineage>
        <taxon>Bacteria</taxon>
        <taxon>Pseudomonadati</taxon>
        <taxon>Pseudomonadota</taxon>
        <taxon>Gammaproteobacteria</taxon>
        <taxon>Thiotrichales</taxon>
        <taxon>Piscirickettsiaceae</taxon>
        <taxon>Methylophaga</taxon>
    </lineage>
</organism>
<evidence type="ECO:0000313" key="4">
    <source>
        <dbReference type="Proteomes" id="UP000029999"/>
    </source>
</evidence>
<proteinExistence type="predicted"/>
<keyword evidence="1" id="KW-0732">Signal</keyword>
<dbReference type="Pfam" id="PF03413">
    <property type="entry name" value="PepSY"/>
    <property type="match status" value="2"/>
</dbReference>
<dbReference type="STRING" id="392484.LP43_1519"/>
<evidence type="ECO:0000259" key="2">
    <source>
        <dbReference type="Pfam" id="PF03413"/>
    </source>
</evidence>
<feature type="chain" id="PRO_5001967267" description="PepSY domain-containing protein" evidence="1">
    <location>
        <begin position="20"/>
        <end position="167"/>
    </location>
</feature>